<evidence type="ECO:0000256" key="8">
    <source>
        <dbReference type="ARBA" id="ARBA00023136"/>
    </source>
</evidence>
<dbReference type="InterPro" id="IPR050093">
    <property type="entry name" value="ABC_SmlMolc_Importer"/>
</dbReference>
<keyword evidence="8" id="KW-0472">Membrane</keyword>
<dbReference type="InterPro" id="IPR003593">
    <property type="entry name" value="AAA+_ATPase"/>
</dbReference>
<keyword evidence="3" id="KW-0410">Iron transport</keyword>
<reference evidence="10 11" key="1">
    <citation type="submission" date="2021-04" db="EMBL/GenBank/DDBJ databases">
        <authorList>
            <person name="Rodrigo-Torres L."/>
            <person name="Arahal R. D."/>
            <person name="Lucena T."/>
        </authorList>
    </citation>
    <scope>NUCLEOTIDE SEQUENCE [LARGE SCALE GENOMIC DNA]</scope>
    <source>
        <strain evidence="10 11">CECT 9623</strain>
    </source>
</reference>
<keyword evidence="6" id="KW-0408">Iron</keyword>
<dbReference type="GO" id="GO:0005524">
    <property type="term" value="F:ATP binding"/>
    <property type="evidence" value="ECO:0007669"/>
    <property type="project" value="UniProtKB-KW"/>
</dbReference>
<keyword evidence="7" id="KW-0406">Ion transport</keyword>
<sequence length="238" mass="26394">MSDIQLSHIDHAYGGQTVLRDFTHTFAGGKITCILGPSGCGKTTVLRLIAGLEAPGNGSIVVNDERVTENGKILVPAYKRRTGFIFQDLALWPHFTVYQNVAFGLNEHHAKNVGQKVKDMLDLFNLSNEQKKYPHQLSGGQKQMVAIARSLVLRPQALLMDEPLANIDIQVKSRILEHLLSIHQADPFTIIYVTHDHKEALDIGNSIVVMNQGNIIASGNSEEIIHSQHIFLKSFIKT</sequence>
<evidence type="ECO:0000313" key="11">
    <source>
        <dbReference type="Proteomes" id="UP000679725"/>
    </source>
</evidence>
<name>A0ABN7RI16_9BACT</name>
<keyword evidence="4" id="KW-0547">Nucleotide-binding</keyword>
<evidence type="ECO:0000313" key="10">
    <source>
        <dbReference type="EMBL" id="CAG5074495.1"/>
    </source>
</evidence>
<keyword evidence="11" id="KW-1185">Reference proteome</keyword>
<proteinExistence type="predicted"/>
<dbReference type="PANTHER" id="PTHR42781">
    <property type="entry name" value="SPERMIDINE/PUTRESCINE IMPORT ATP-BINDING PROTEIN POTA"/>
    <property type="match status" value="1"/>
</dbReference>
<feature type="domain" description="ABC transporter" evidence="9">
    <location>
        <begin position="4"/>
        <end position="237"/>
    </location>
</feature>
<keyword evidence="2" id="KW-1003">Cell membrane</keyword>
<dbReference type="CDD" id="cd03259">
    <property type="entry name" value="ABC_Carb_Solutes_like"/>
    <property type="match status" value="1"/>
</dbReference>
<dbReference type="InterPro" id="IPR017871">
    <property type="entry name" value="ABC_transporter-like_CS"/>
</dbReference>
<comment type="caution">
    <text evidence="10">The sequence shown here is derived from an EMBL/GenBank/DDBJ whole genome shotgun (WGS) entry which is preliminary data.</text>
</comment>
<dbReference type="Gene3D" id="3.40.50.300">
    <property type="entry name" value="P-loop containing nucleotide triphosphate hydrolases"/>
    <property type="match status" value="1"/>
</dbReference>
<dbReference type="InterPro" id="IPR003439">
    <property type="entry name" value="ABC_transporter-like_ATP-bd"/>
</dbReference>
<evidence type="ECO:0000256" key="5">
    <source>
        <dbReference type="ARBA" id="ARBA00022840"/>
    </source>
</evidence>
<dbReference type="PANTHER" id="PTHR42781:SF8">
    <property type="entry name" value="BICARBONATE TRANSPORT ATP-BINDING PROTEIN CMPC"/>
    <property type="match status" value="1"/>
</dbReference>
<dbReference type="Proteomes" id="UP000679725">
    <property type="component" value="Unassembled WGS sequence"/>
</dbReference>
<evidence type="ECO:0000259" key="9">
    <source>
        <dbReference type="PROSITE" id="PS50893"/>
    </source>
</evidence>
<evidence type="ECO:0000256" key="7">
    <source>
        <dbReference type="ARBA" id="ARBA00023065"/>
    </source>
</evidence>
<dbReference type="SUPFAM" id="SSF52540">
    <property type="entry name" value="P-loop containing nucleoside triphosphate hydrolases"/>
    <property type="match status" value="1"/>
</dbReference>
<evidence type="ECO:0000256" key="4">
    <source>
        <dbReference type="ARBA" id="ARBA00022741"/>
    </source>
</evidence>
<evidence type="ECO:0000256" key="6">
    <source>
        <dbReference type="ARBA" id="ARBA00023004"/>
    </source>
</evidence>
<evidence type="ECO:0000256" key="2">
    <source>
        <dbReference type="ARBA" id="ARBA00022475"/>
    </source>
</evidence>
<dbReference type="SMART" id="SM00382">
    <property type="entry name" value="AAA"/>
    <property type="match status" value="1"/>
</dbReference>
<keyword evidence="1" id="KW-0813">Transport</keyword>
<dbReference type="InterPro" id="IPR027417">
    <property type="entry name" value="P-loop_NTPase"/>
</dbReference>
<dbReference type="InterPro" id="IPR015853">
    <property type="entry name" value="ABC_transpr_FbpC"/>
</dbReference>
<keyword evidence="5 10" id="KW-0067">ATP-binding</keyword>
<evidence type="ECO:0000256" key="3">
    <source>
        <dbReference type="ARBA" id="ARBA00022496"/>
    </source>
</evidence>
<dbReference type="PROSITE" id="PS00211">
    <property type="entry name" value="ABC_TRANSPORTER_1"/>
    <property type="match status" value="1"/>
</dbReference>
<accession>A0ABN7RI16</accession>
<dbReference type="EMBL" id="CAJRAU010000011">
    <property type="protein sequence ID" value="CAG5074495.1"/>
    <property type="molecule type" value="Genomic_DNA"/>
</dbReference>
<protein>
    <submittedName>
        <fullName evidence="10">2-aminoethylphosphonate import ATP-binding protein PhnT</fullName>
    </submittedName>
</protein>
<evidence type="ECO:0000256" key="1">
    <source>
        <dbReference type="ARBA" id="ARBA00022448"/>
    </source>
</evidence>
<dbReference type="PROSITE" id="PS50893">
    <property type="entry name" value="ABC_TRANSPORTER_2"/>
    <property type="match status" value="1"/>
</dbReference>
<gene>
    <name evidence="10" type="primary">phnT</name>
    <name evidence="10" type="ORF">DYBT9623_05182</name>
</gene>
<organism evidence="10 11">
    <name type="scientific">Dyadobacter linearis</name>
    <dbReference type="NCBI Taxonomy" id="2823330"/>
    <lineage>
        <taxon>Bacteria</taxon>
        <taxon>Pseudomonadati</taxon>
        <taxon>Bacteroidota</taxon>
        <taxon>Cytophagia</taxon>
        <taxon>Cytophagales</taxon>
        <taxon>Spirosomataceae</taxon>
        <taxon>Dyadobacter</taxon>
    </lineage>
</organism>
<dbReference type="Pfam" id="PF00005">
    <property type="entry name" value="ABC_tran"/>
    <property type="match status" value="1"/>
</dbReference>
<dbReference type="RefSeq" id="WP_215236420.1">
    <property type="nucleotide sequence ID" value="NZ_CAJRAU010000011.1"/>
</dbReference>